<accession>A0A316HME9</accession>
<dbReference type="Proteomes" id="UP000246005">
    <property type="component" value="Unassembled WGS sequence"/>
</dbReference>
<proteinExistence type="predicted"/>
<sequence length="56" mass="6580">MHMNRGQWRHPTFGRQPWVTQAVTPGWFDRPARRHAPRVRDGAFRVVIETLNELGS</sequence>
<protein>
    <submittedName>
        <fullName evidence="1">Uncharacterized protein</fullName>
    </submittedName>
</protein>
<evidence type="ECO:0000313" key="1">
    <source>
        <dbReference type="EMBL" id="PWK81733.1"/>
    </source>
</evidence>
<evidence type="ECO:0000313" key="2">
    <source>
        <dbReference type="Proteomes" id="UP000246005"/>
    </source>
</evidence>
<comment type="caution">
    <text evidence="1">The sequence shown here is derived from an EMBL/GenBank/DDBJ whole genome shotgun (WGS) entry which is preliminary data.</text>
</comment>
<name>A0A316HME9_9PSEU</name>
<reference evidence="1 2" key="1">
    <citation type="submission" date="2018-05" db="EMBL/GenBank/DDBJ databases">
        <title>Genomic Encyclopedia of Type Strains, Phase IV (KMG-IV): sequencing the most valuable type-strain genomes for metagenomic binning, comparative biology and taxonomic classification.</title>
        <authorList>
            <person name="Goeker M."/>
        </authorList>
    </citation>
    <scope>NUCLEOTIDE SEQUENCE [LARGE SCALE GENOMIC DNA]</scope>
    <source>
        <strain evidence="1 2">DSM 45480</strain>
    </source>
</reference>
<dbReference type="AlphaFoldDB" id="A0A316HME9"/>
<dbReference type="RefSeq" id="WP_170155288.1">
    <property type="nucleotide sequence ID" value="NZ_QGHB01000016.1"/>
</dbReference>
<organism evidence="1 2">
    <name type="scientific">Lentzea atacamensis</name>
    <dbReference type="NCBI Taxonomy" id="531938"/>
    <lineage>
        <taxon>Bacteria</taxon>
        <taxon>Bacillati</taxon>
        <taxon>Actinomycetota</taxon>
        <taxon>Actinomycetes</taxon>
        <taxon>Pseudonocardiales</taxon>
        <taxon>Pseudonocardiaceae</taxon>
        <taxon>Lentzea</taxon>
    </lineage>
</organism>
<gene>
    <name evidence="1" type="ORF">C8D88_116145</name>
</gene>
<dbReference type="EMBL" id="QGHB01000016">
    <property type="protein sequence ID" value="PWK81733.1"/>
    <property type="molecule type" value="Genomic_DNA"/>
</dbReference>